<dbReference type="SMART" id="SM00184">
    <property type="entry name" value="RING"/>
    <property type="match status" value="1"/>
</dbReference>
<dbReference type="Gene3D" id="3.30.40.10">
    <property type="entry name" value="Zinc/RING finger domain, C3HC4 (zinc finger)"/>
    <property type="match status" value="1"/>
</dbReference>
<dbReference type="GO" id="GO:0008270">
    <property type="term" value="F:zinc ion binding"/>
    <property type="evidence" value="ECO:0007669"/>
    <property type="project" value="UniProtKB-KW"/>
</dbReference>
<evidence type="ECO:0000256" key="14">
    <source>
        <dbReference type="PROSITE-ProRule" id="PRU00175"/>
    </source>
</evidence>
<dbReference type="InterPro" id="IPR044600">
    <property type="entry name" value="ATL1/ATL16-like"/>
</dbReference>
<feature type="transmembrane region" description="Helical" evidence="15">
    <location>
        <begin position="15"/>
        <end position="40"/>
    </location>
</feature>
<dbReference type="GO" id="GO:0061630">
    <property type="term" value="F:ubiquitin protein ligase activity"/>
    <property type="evidence" value="ECO:0007669"/>
    <property type="project" value="UniProtKB-EC"/>
</dbReference>
<evidence type="ECO:0000256" key="13">
    <source>
        <dbReference type="ARBA" id="ARBA00024209"/>
    </source>
</evidence>
<dbReference type="AlphaFoldDB" id="A0AAV0ZIJ2"/>
<keyword evidence="7" id="KW-0479">Metal-binding</keyword>
<protein>
    <recommendedName>
        <fullName evidence="4">RING-type E3 ubiquitin transferase</fullName>
        <ecNumber evidence="4">2.3.2.27</ecNumber>
    </recommendedName>
</protein>
<evidence type="ECO:0000256" key="9">
    <source>
        <dbReference type="ARBA" id="ARBA00022786"/>
    </source>
</evidence>
<dbReference type="FunFam" id="3.30.40.10:FF:000187">
    <property type="entry name" value="E3 ubiquitin-protein ligase ATL6"/>
    <property type="match status" value="1"/>
</dbReference>
<keyword evidence="11 15" id="KW-1133">Transmembrane helix</keyword>
<comment type="subcellular location">
    <subcellularLocation>
        <location evidence="2">Membrane</location>
        <topology evidence="2">Single-pass membrane protein</topology>
    </subcellularLocation>
</comment>
<comment type="catalytic activity">
    <reaction evidence="1">
        <text>S-ubiquitinyl-[E2 ubiquitin-conjugating enzyme]-L-cysteine + [acceptor protein]-L-lysine = [E2 ubiquitin-conjugating enzyme]-L-cysteine + N(6)-ubiquitinyl-[acceptor protein]-L-lysine.</text>
        <dbReference type="EC" id="2.3.2.27"/>
    </reaction>
</comment>
<evidence type="ECO:0000256" key="8">
    <source>
        <dbReference type="ARBA" id="ARBA00022771"/>
    </source>
</evidence>
<evidence type="ECO:0000313" key="17">
    <source>
        <dbReference type="EMBL" id="CAI8597696.1"/>
    </source>
</evidence>
<evidence type="ECO:0000256" key="2">
    <source>
        <dbReference type="ARBA" id="ARBA00004167"/>
    </source>
</evidence>
<evidence type="ECO:0000256" key="15">
    <source>
        <dbReference type="SAM" id="Phobius"/>
    </source>
</evidence>
<evidence type="ECO:0000313" key="18">
    <source>
        <dbReference type="Proteomes" id="UP001157006"/>
    </source>
</evidence>
<keyword evidence="10" id="KW-0862">Zinc</keyword>
<evidence type="ECO:0000256" key="7">
    <source>
        <dbReference type="ARBA" id="ARBA00022723"/>
    </source>
</evidence>
<evidence type="ECO:0000256" key="11">
    <source>
        <dbReference type="ARBA" id="ARBA00022989"/>
    </source>
</evidence>
<dbReference type="InterPro" id="IPR013083">
    <property type="entry name" value="Znf_RING/FYVE/PHD"/>
</dbReference>
<keyword evidence="6 15" id="KW-0812">Transmembrane</keyword>
<evidence type="ECO:0000259" key="16">
    <source>
        <dbReference type="PROSITE" id="PS50089"/>
    </source>
</evidence>
<dbReference type="EC" id="2.3.2.27" evidence="4"/>
<dbReference type="GO" id="GO:0016567">
    <property type="term" value="P:protein ubiquitination"/>
    <property type="evidence" value="ECO:0007669"/>
    <property type="project" value="InterPro"/>
</dbReference>
<evidence type="ECO:0000256" key="10">
    <source>
        <dbReference type="ARBA" id="ARBA00022833"/>
    </source>
</evidence>
<comment type="similarity">
    <text evidence="13">Belongs to the RING-type zinc finger family. ATL subfamily.</text>
</comment>
<gene>
    <name evidence="17" type="ORF">VFH_II093560</name>
</gene>
<dbReference type="Proteomes" id="UP001157006">
    <property type="component" value="Chromosome 2"/>
</dbReference>
<evidence type="ECO:0000256" key="6">
    <source>
        <dbReference type="ARBA" id="ARBA00022692"/>
    </source>
</evidence>
<keyword evidence="12 15" id="KW-0472">Membrane</keyword>
<evidence type="ECO:0000256" key="1">
    <source>
        <dbReference type="ARBA" id="ARBA00000900"/>
    </source>
</evidence>
<dbReference type="Pfam" id="PF13639">
    <property type="entry name" value="zf-RING_2"/>
    <property type="match status" value="1"/>
</dbReference>
<dbReference type="GO" id="GO:0016020">
    <property type="term" value="C:membrane"/>
    <property type="evidence" value="ECO:0007669"/>
    <property type="project" value="UniProtKB-SubCell"/>
</dbReference>
<dbReference type="InterPro" id="IPR001841">
    <property type="entry name" value="Znf_RING"/>
</dbReference>
<feature type="domain" description="RING-type" evidence="16">
    <location>
        <begin position="98"/>
        <end position="140"/>
    </location>
</feature>
<dbReference type="EMBL" id="OX451737">
    <property type="protein sequence ID" value="CAI8597696.1"/>
    <property type="molecule type" value="Genomic_DNA"/>
</dbReference>
<evidence type="ECO:0000256" key="12">
    <source>
        <dbReference type="ARBA" id="ARBA00023136"/>
    </source>
</evidence>
<dbReference type="PROSITE" id="PS50089">
    <property type="entry name" value="ZF_RING_2"/>
    <property type="match status" value="1"/>
</dbReference>
<evidence type="ECO:0000256" key="3">
    <source>
        <dbReference type="ARBA" id="ARBA00004906"/>
    </source>
</evidence>
<name>A0AAV0ZIJ2_VICFA</name>
<evidence type="ECO:0000256" key="5">
    <source>
        <dbReference type="ARBA" id="ARBA00022679"/>
    </source>
</evidence>
<reference evidence="17 18" key="1">
    <citation type="submission" date="2023-01" db="EMBL/GenBank/DDBJ databases">
        <authorList>
            <person name="Kreplak J."/>
        </authorList>
    </citation>
    <scope>NUCLEOTIDE SEQUENCE [LARGE SCALE GENOMIC DNA]</scope>
</reference>
<sequence length="182" mass="20388">MDALSSSALSLFQDFIPLLIAILVLLVATIFFLIICYQWLKYRTVFLPSSSGDVSDLAQPTTAAFRRHTHGLGESVINTIPSLIYCTNNEQKESPRDCAVCLVEFKQEDRVRTLPLCSHTFHIHCIDTWLRSHPNCPLCRSCLSCGMSESPFRPLMSDRIRPSIVTSVTEITLLTLPTRGSV</sequence>
<dbReference type="PANTHER" id="PTHR46913">
    <property type="entry name" value="RING-H2 FINGER PROTEIN ATL16"/>
    <property type="match status" value="1"/>
</dbReference>
<proteinExistence type="inferred from homology"/>
<keyword evidence="9" id="KW-0833">Ubl conjugation pathway</keyword>
<keyword evidence="8 14" id="KW-0863">Zinc-finger</keyword>
<dbReference type="SUPFAM" id="SSF57850">
    <property type="entry name" value="RING/U-box"/>
    <property type="match status" value="1"/>
</dbReference>
<accession>A0AAV0ZIJ2</accession>
<evidence type="ECO:0000256" key="4">
    <source>
        <dbReference type="ARBA" id="ARBA00012483"/>
    </source>
</evidence>
<keyword evidence="18" id="KW-1185">Reference proteome</keyword>
<organism evidence="17 18">
    <name type="scientific">Vicia faba</name>
    <name type="common">Broad bean</name>
    <name type="synonym">Faba vulgaris</name>
    <dbReference type="NCBI Taxonomy" id="3906"/>
    <lineage>
        <taxon>Eukaryota</taxon>
        <taxon>Viridiplantae</taxon>
        <taxon>Streptophyta</taxon>
        <taxon>Embryophyta</taxon>
        <taxon>Tracheophyta</taxon>
        <taxon>Spermatophyta</taxon>
        <taxon>Magnoliopsida</taxon>
        <taxon>eudicotyledons</taxon>
        <taxon>Gunneridae</taxon>
        <taxon>Pentapetalae</taxon>
        <taxon>rosids</taxon>
        <taxon>fabids</taxon>
        <taxon>Fabales</taxon>
        <taxon>Fabaceae</taxon>
        <taxon>Papilionoideae</taxon>
        <taxon>50 kb inversion clade</taxon>
        <taxon>NPAAA clade</taxon>
        <taxon>Hologalegina</taxon>
        <taxon>IRL clade</taxon>
        <taxon>Fabeae</taxon>
        <taxon>Vicia</taxon>
    </lineage>
</organism>
<comment type="pathway">
    <text evidence="3">Protein modification; protein ubiquitination.</text>
</comment>
<keyword evidence="5" id="KW-0808">Transferase</keyword>
<dbReference type="PANTHER" id="PTHR46913:SF1">
    <property type="entry name" value="RING-H2 FINGER PROTEIN ATL16"/>
    <property type="match status" value="1"/>
</dbReference>